<feature type="domain" description="Zn(2)-C6 fungal-type" evidence="9">
    <location>
        <begin position="16"/>
        <end position="48"/>
    </location>
</feature>
<keyword evidence="3" id="KW-0862">Zinc</keyword>
<dbReference type="Pfam" id="PF00172">
    <property type="entry name" value="Zn_clus"/>
    <property type="match status" value="1"/>
</dbReference>
<accession>A0AAD6X949</accession>
<sequence length="745" mass="82844">MAKSTTKLRGPYAPQACTVCRARKSKCDGVKPTCGSCRGSGRDSECSWGYASLRRPRTVAHFEALRRRADSLQAYADMLQALLAKCVCQDVPSHLPCPPRSSRDHNWNDVSSEDDATHSDEEIAHELTAPAQLQLEEDLNALTLRPIPALPVGSAPPIRLPQCLDLNAGAGLNERPSTSYILLVNGVEESQSHQYIDWSRYLPAEVTLTRKEHDKILDRSFKFLTMWCLLIPQPLFLRDMHRALSVPPSDSPPRTAYYSPALHNVLLALSANFSDDPYIRHLETRLTFASTAKAHLEGEYGKPSPCLVQTLACLGTFYAEAGYRVMGDSFYAMSSGVSMALDLGPNAAESVKTGLITREQMVTQNWAHWSAFSIDVLCALYFRRTLNLSPPDPQSIPLPTVDAEYDQIPWTHPSTNIPPQPNLLTLIFFESAGLMLIASQIIDVMNTSPSAQYDAVQIDERVTKIDLELNKWLSRLPPGVDITFMNRAESTPQRLMLHCLYSWCCLVLHRPFFSQPRELQDDHIKATMRSMRAAETILELLQTWSEIYTLQLTPLGLIPFVFDAGTIFLLRALHATTGQRIAHTALQTSIEQVETCVRYLNDIGRTWQTAERAAAHLQSTLRDKLQPILDKRIAPNGGRLRSDPRSASAKSDRNPPSHVDCRGPSLGQYAELPPLESIPNINLLTTANVSPAFIGGDGYDGAVGSDGLPGFEVEMNHVLFPSVQFFNYHELSELGSPSNPTYNFY</sequence>
<dbReference type="GO" id="GO:0005634">
    <property type="term" value="C:nucleus"/>
    <property type="evidence" value="ECO:0007669"/>
    <property type="project" value="UniProtKB-SubCell"/>
</dbReference>
<dbReference type="PANTHER" id="PTHR31313">
    <property type="entry name" value="TY1 ENHANCER ACTIVATOR"/>
    <property type="match status" value="1"/>
</dbReference>
<dbReference type="InterPro" id="IPR051615">
    <property type="entry name" value="Transcr_Regulatory_Elem"/>
</dbReference>
<keyword evidence="2" id="KW-0479">Metal-binding</keyword>
<keyword evidence="7" id="KW-0539">Nucleus</keyword>
<organism evidence="10 11">
    <name type="scientific">Mycena alexandri</name>
    <dbReference type="NCBI Taxonomy" id="1745969"/>
    <lineage>
        <taxon>Eukaryota</taxon>
        <taxon>Fungi</taxon>
        <taxon>Dikarya</taxon>
        <taxon>Basidiomycota</taxon>
        <taxon>Agaricomycotina</taxon>
        <taxon>Agaricomycetes</taxon>
        <taxon>Agaricomycetidae</taxon>
        <taxon>Agaricales</taxon>
        <taxon>Marasmiineae</taxon>
        <taxon>Mycenaceae</taxon>
        <taxon>Mycena</taxon>
    </lineage>
</organism>
<evidence type="ECO:0000313" key="10">
    <source>
        <dbReference type="EMBL" id="KAJ7036684.1"/>
    </source>
</evidence>
<evidence type="ECO:0000259" key="9">
    <source>
        <dbReference type="PROSITE" id="PS50048"/>
    </source>
</evidence>
<feature type="region of interest" description="Disordered" evidence="8">
    <location>
        <begin position="633"/>
        <end position="664"/>
    </location>
</feature>
<dbReference type="SUPFAM" id="SSF57701">
    <property type="entry name" value="Zn2/Cys6 DNA-binding domain"/>
    <property type="match status" value="1"/>
</dbReference>
<dbReference type="PROSITE" id="PS00463">
    <property type="entry name" value="ZN2_CY6_FUNGAL_1"/>
    <property type="match status" value="1"/>
</dbReference>
<dbReference type="PROSITE" id="PS50048">
    <property type="entry name" value="ZN2_CY6_FUNGAL_2"/>
    <property type="match status" value="1"/>
</dbReference>
<evidence type="ECO:0000256" key="1">
    <source>
        <dbReference type="ARBA" id="ARBA00004123"/>
    </source>
</evidence>
<evidence type="ECO:0000313" key="11">
    <source>
        <dbReference type="Proteomes" id="UP001218188"/>
    </source>
</evidence>
<keyword evidence="5" id="KW-0238">DNA-binding</keyword>
<dbReference type="Pfam" id="PF04082">
    <property type="entry name" value="Fungal_trans"/>
    <property type="match status" value="1"/>
</dbReference>
<dbReference type="InterPro" id="IPR007219">
    <property type="entry name" value="XnlR_reg_dom"/>
</dbReference>
<evidence type="ECO:0000256" key="8">
    <source>
        <dbReference type="SAM" id="MobiDB-lite"/>
    </source>
</evidence>
<reference evidence="10" key="1">
    <citation type="submission" date="2023-03" db="EMBL/GenBank/DDBJ databases">
        <title>Massive genome expansion in bonnet fungi (Mycena s.s.) driven by repeated elements and novel gene families across ecological guilds.</title>
        <authorList>
            <consortium name="Lawrence Berkeley National Laboratory"/>
            <person name="Harder C.B."/>
            <person name="Miyauchi S."/>
            <person name="Viragh M."/>
            <person name="Kuo A."/>
            <person name="Thoen E."/>
            <person name="Andreopoulos B."/>
            <person name="Lu D."/>
            <person name="Skrede I."/>
            <person name="Drula E."/>
            <person name="Henrissat B."/>
            <person name="Morin E."/>
            <person name="Kohler A."/>
            <person name="Barry K."/>
            <person name="LaButti K."/>
            <person name="Morin E."/>
            <person name="Salamov A."/>
            <person name="Lipzen A."/>
            <person name="Mereny Z."/>
            <person name="Hegedus B."/>
            <person name="Baldrian P."/>
            <person name="Stursova M."/>
            <person name="Weitz H."/>
            <person name="Taylor A."/>
            <person name="Grigoriev I.V."/>
            <person name="Nagy L.G."/>
            <person name="Martin F."/>
            <person name="Kauserud H."/>
        </authorList>
    </citation>
    <scope>NUCLEOTIDE SEQUENCE</scope>
    <source>
        <strain evidence="10">CBHHK200</strain>
    </source>
</reference>
<evidence type="ECO:0000256" key="4">
    <source>
        <dbReference type="ARBA" id="ARBA00023015"/>
    </source>
</evidence>
<dbReference type="CDD" id="cd12148">
    <property type="entry name" value="fungal_TF_MHR"/>
    <property type="match status" value="1"/>
</dbReference>
<dbReference type="GO" id="GO:0008270">
    <property type="term" value="F:zinc ion binding"/>
    <property type="evidence" value="ECO:0007669"/>
    <property type="project" value="InterPro"/>
</dbReference>
<dbReference type="Proteomes" id="UP001218188">
    <property type="component" value="Unassembled WGS sequence"/>
</dbReference>
<keyword evidence="4" id="KW-0805">Transcription regulation</keyword>
<dbReference type="AlphaFoldDB" id="A0AAD6X949"/>
<gene>
    <name evidence="10" type="ORF">C8F04DRAFT_1036213</name>
</gene>
<dbReference type="EMBL" id="JARJCM010000041">
    <property type="protein sequence ID" value="KAJ7036684.1"/>
    <property type="molecule type" value="Genomic_DNA"/>
</dbReference>
<comment type="subcellular location">
    <subcellularLocation>
        <location evidence="1">Nucleus</location>
    </subcellularLocation>
</comment>
<keyword evidence="6" id="KW-0804">Transcription</keyword>
<dbReference type="SMART" id="SM00066">
    <property type="entry name" value="GAL4"/>
    <property type="match status" value="1"/>
</dbReference>
<dbReference type="InterPro" id="IPR036864">
    <property type="entry name" value="Zn2-C6_fun-type_DNA-bd_sf"/>
</dbReference>
<evidence type="ECO:0000256" key="7">
    <source>
        <dbReference type="ARBA" id="ARBA00023242"/>
    </source>
</evidence>
<feature type="region of interest" description="Disordered" evidence="8">
    <location>
        <begin position="98"/>
        <end position="119"/>
    </location>
</feature>
<dbReference type="Gene3D" id="4.10.240.10">
    <property type="entry name" value="Zn(2)-C6 fungal-type DNA-binding domain"/>
    <property type="match status" value="1"/>
</dbReference>
<dbReference type="GO" id="GO:0006351">
    <property type="term" value="P:DNA-templated transcription"/>
    <property type="evidence" value="ECO:0007669"/>
    <property type="project" value="InterPro"/>
</dbReference>
<protein>
    <recommendedName>
        <fullName evidence="9">Zn(2)-C6 fungal-type domain-containing protein</fullName>
    </recommendedName>
</protein>
<dbReference type="PANTHER" id="PTHR31313:SF81">
    <property type="entry name" value="TY1 ENHANCER ACTIVATOR"/>
    <property type="match status" value="1"/>
</dbReference>
<evidence type="ECO:0000256" key="5">
    <source>
        <dbReference type="ARBA" id="ARBA00023125"/>
    </source>
</evidence>
<keyword evidence="11" id="KW-1185">Reference proteome</keyword>
<feature type="compositionally biased region" description="Basic and acidic residues" evidence="8">
    <location>
        <begin position="640"/>
        <end position="661"/>
    </location>
</feature>
<name>A0AAD6X949_9AGAR</name>
<evidence type="ECO:0000256" key="2">
    <source>
        <dbReference type="ARBA" id="ARBA00022723"/>
    </source>
</evidence>
<comment type="caution">
    <text evidence="10">The sequence shown here is derived from an EMBL/GenBank/DDBJ whole genome shotgun (WGS) entry which is preliminary data.</text>
</comment>
<proteinExistence type="predicted"/>
<dbReference type="GO" id="GO:0000981">
    <property type="term" value="F:DNA-binding transcription factor activity, RNA polymerase II-specific"/>
    <property type="evidence" value="ECO:0007669"/>
    <property type="project" value="InterPro"/>
</dbReference>
<evidence type="ECO:0000256" key="6">
    <source>
        <dbReference type="ARBA" id="ARBA00023163"/>
    </source>
</evidence>
<dbReference type="GO" id="GO:0003677">
    <property type="term" value="F:DNA binding"/>
    <property type="evidence" value="ECO:0007669"/>
    <property type="project" value="UniProtKB-KW"/>
</dbReference>
<dbReference type="InterPro" id="IPR001138">
    <property type="entry name" value="Zn2Cys6_DnaBD"/>
</dbReference>
<dbReference type="CDD" id="cd00067">
    <property type="entry name" value="GAL4"/>
    <property type="match status" value="1"/>
</dbReference>
<evidence type="ECO:0000256" key="3">
    <source>
        <dbReference type="ARBA" id="ARBA00022833"/>
    </source>
</evidence>